<comment type="caution">
    <text evidence="1">The sequence shown here is derived from an EMBL/GenBank/DDBJ whole genome shotgun (WGS) entry which is preliminary data.</text>
</comment>
<organism evidence="1 2">
    <name type="scientific">Pleurodeles waltl</name>
    <name type="common">Iberian ribbed newt</name>
    <dbReference type="NCBI Taxonomy" id="8319"/>
    <lineage>
        <taxon>Eukaryota</taxon>
        <taxon>Metazoa</taxon>
        <taxon>Chordata</taxon>
        <taxon>Craniata</taxon>
        <taxon>Vertebrata</taxon>
        <taxon>Euteleostomi</taxon>
        <taxon>Amphibia</taxon>
        <taxon>Batrachia</taxon>
        <taxon>Caudata</taxon>
        <taxon>Salamandroidea</taxon>
        <taxon>Salamandridae</taxon>
        <taxon>Pleurodelinae</taxon>
        <taxon>Pleurodeles</taxon>
    </lineage>
</organism>
<evidence type="ECO:0000313" key="1">
    <source>
        <dbReference type="EMBL" id="KAJ1188756.1"/>
    </source>
</evidence>
<accession>A0AAV7UK99</accession>
<protein>
    <submittedName>
        <fullName evidence="1">Uncharacterized protein</fullName>
    </submittedName>
</protein>
<dbReference type="EMBL" id="JANPWB010000005">
    <property type="protein sequence ID" value="KAJ1188756.1"/>
    <property type="molecule type" value="Genomic_DNA"/>
</dbReference>
<evidence type="ECO:0000313" key="2">
    <source>
        <dbReference type="Proteomes" id="UP001066276"/>
    </source>
</evidence>
<proteinExistence type="predicted"/>
<sequence length="254" mass="27468">MITDSFGGAAVFLGRCAARLLEGRRAARCVAGGAARRAARLAATRALQGWPLPCLLFTGCSGATALCGWLLMAPKITKAPRMLRGKSSLEAIGAKREKKQPALPLKDQTDVRGKGAVGNAVQVPAIFTQTAKTKWTPPQKEVCIAQSGTLDDNGDQTFSTGKGTRGTVSLDKTALETEDKATAVQTAMQGQQISDIQWKLEDAENRQRRNSLRILGLAEGLEGQDTRTYVVSLFKKAFPDLLEWNWETEIQKAH</sequence>
<keyword evidence="2" id="KW-1185">Reference proteome</keyword>
<name>A0AAV7UK99_PLEWA</name>
<dbReference type="Proteomes" id="UP001066276">
    <property type="component" value="Chromosome 3_1"/>
</dbReference>
<gene>
    <name evidence="1" type="ORF">NDU88_005513</name>
</gene>
<dbReference type="AlphaFoldDB" id="A0AAV7UK99"/>
<reference evidence="1" key="1">
    <citation type="journal article" date="2022" name="bioRxiv">
        <title>Sequencing and chromosome-scale assembly of the giantPleurodeles waltlgenome.</title>
        <authorList>
            <person name="Brown T."/>
            <person name="Elewa A."/>
            <person name="Iarovenko S."/>
            <person name="Subramanian E."/>
            <person name="Araus A.J."/>
            <person name="Petzold A."/>
            <person name="Susuki M."/>
            <person name="Suzuki K.-i.T."/>
            <person name="Hayashi T."/>
            <person name="Toyoda A."/>
            <person name="Oliveira C."/>
            <person name="Osipova E."/>
            <person name="Leigh N.D."/>
            <person name="Simon A."/>
            <person name="Yun M.H."/>
        </authorList>
    </citation>
    <scope>NUCLEOTIDE SEQUENCE</scope>
    <source>
        <strain evidence="1">20211129_DDA</strain>
        <tissue evidence="1">Liver</tissue>
    </source>
</reference>